<proteinExistence type="predicted"/>
<reference evidence="2" key="1">
    <citation type="submission" date="2024-07" db="EMBL/GenBank/DDBJ databases">
        <title>Two chromosome-level genome assemblies of Korean endemic species Abeliophyllum distichum and Forsythia ovata (Oleaceae).</title>
        <authorList>
            <person name="Jang H."/>
        </authorList>
    </citation>
    <scope>NUCLEOTIDE SEQUENCE [LARGE SCALE GENOMIC DNA]</scope>
</reference>
<dbReference type="Proteomes" id="UP001604277">
    <property type="component" value="Unassembled WGS sequence"/>
</dbReference>
<comment type="caution">
    <text evidence="1">The sequence shown here is derived from an EMBL/GenBank/DDBJ whole genome shotgun (WGS) entry which is preliminary data.</text>
</comment>
<dbReference type="AlphaFoldDB" id="A0ABD1WGZ5"/>
<dbReference type="EMBL" id="JBFOLJ010000003">
    <property type="protein sequence ID" value="KAL2548872.1"/>
    <property type="molecule type" value="Genomic_DNA"/>
</dbReference>
<sequence>MVAVAQKQQWLAEVAVVAQMWLVEIDGGDDLRQLTINALLLKMLFRPNRTVKHHQHKENVLGYISQLERRLEPIRSSLQDEKETYSKSLQLNKRAVKRENIHVLHPRRPLSTWSLPLVQSRKSVSDMSITLDYPKRTLTALTGFSRPIVTLYRFAILSGENVDVLSPYRFKYCVIHLLLAKIFGFLSFEFKGL</sequence>
<keyword evidence="2" id="KW-1185">Reference proteome</keyword>
<evidence type="ECO:0000313" key="2">
    <source>
        <dbReference type="Proteomes" id="UP001604277"/>
    </source>
</evidence>
<name>A0ABD1WGZ5_9LAMI</name>
<organism evidence="1 2">
    <name type="scientific">Forsythia ovata</name>
    <dbReference type="NCBI Taxonomy" id="205694"/>
    <lineage>
        <taxon>Eukaryota</taxon>
        <taxon>Viridiplantae</taxon>
        <taxon>Streptophyta</taxon>
        <taxon>Embryophyta</taxon>
        <taxon>Tracheophyta</taxon>
        <taxon>Spermatophyta</taxon>
        <taxon>Magnoliopsida</taxon>
        <taxon>eudicotyledons</taxon>
        <taxon>Gunneridae</taxon>
        <taxon>Pentapetalae</taxon>
        <taxon>asterids</taxon>
        <taxon>lamiids</taxon>
        <taxon>Lamiales</taxon>
        <taxon>Oleaceae</taxon>
        <taxon>Forsythieae</taxon>
        <taxon>Forsythia</taxon>
    </lineage>
</organism>
<accession>A0ABD1WGZ5</accession>
<protein>
    <submittedName>
        <fullName evidence="1">Uncharacterized protein</fullName>
    </submittedName>
</protein>
<evidence type="ECO:0000313" key="1">
    <source>
        <dbReference type="EMBL" id="KAL2548872.1"/>
    </source>
</evidence>
<gene>
    <name evidence="1" type="ORF">Fot_10402</name>
</gene>